<protein>
    <submittedName>
        <fullName evidence="2">Putative nucleotidyltransferase with HDIG domain</fullName>
    </submittedName>
</protein>
<dbReference type="RefSeq" id="WP_097157065.1">
    <property type="nucleotide sequence ID" value="NZ_JBEPMQ010000003.1"/>
</dbReference>
<gene>
    <name evidence="2" type="ORF">SAMN05877753_101575</name>
</gene>
<dbReference type="OrthoDB" id="2985535at2"/>
<organism evidence="2 3">
    <name type="scientific">Bacillus oleivorans</name>
    <dbReference type="NCBI Taxonomy" id="1448271"/>
    <lineage>
        <taxon>Bacteria</taxon>
        <taxon>Bacillati</taxon>
        <taxon>Bacillota</taxon>
        <taxon>Bacilli</taxon>
        <taxon>Bacillales</taxon>
        <taxon>Bacillaceae</taxon>
        <taxon>Bacillus</taxon>
    </lineage>
</organism>
<dbReference type="PANTHER" id="PTHR43155:SF2">
    <property type="entry name" value="CYCLIC DI-GMP PHOSPHODIESTERASE PA4108"/>
    <property type="match status" value="1"/>
</dbReference>
<name>A0A285CJS2_9BACI</name>
<dbReference type="PANTHER" id="PTHR43155">
    <property type="entry name" value="CYCLIC DI-GMP PHOSPHODIESTERASE PA4108-RELATED"/>
    <property type="match status" value="1"/>
</dbReference>
<dbReference type="CDD" id="cd00077">
    <property type="entry name" value="HDc"/>
    <property type="match status" value="1"/>
</dbReference>
<dbReference type="SUPFAM" id="SSF109604">
    <property type="entry name" value="HD-domain/PDEase-like"/>
    <property type="match status" value="1"/>
</dbReference>
<evidence type="ECO:0000313" key="3">
    <source>
        <dbReference type="Proteomes" id="UP000219546"/>
    </source>
</evidence>
<keyword evidence="3" id="KW-1185">Reference proteome</keyword>
<dbReference type="GO" id="GO:0016740">
    <property type="term" value="F:transferase activity"/>
    <property type="evidence" value="ECO:0007669"/>
    <property type="project" value="UniProtKB-KW"/>
</dbReference>
<dbReference type="Pfam" id="PF13487">
    <property type="entry name" value="HD_5"/>
    <property type="match status" value="1"/>
</dbReference>
<reference evidence="2 3" key="1">
    <citation type="submission" date="2017-08" db="EMBL/GenBank/DDBJ databases">
        <authorList>
            <person name="de Groot N.N."/>
        </authorList>
    </citation>
    <scope>NUCLEOTIDE SEQUENCE [LARGE SCALE GENOMIC DNA]</scope>
    <source>
        <strain evidence="2 3">JC228</strain>
    </source>
</reference>
<evidence type="ECO:0000313" key="2">
    <source>
        <dbReference type="EMBL" id="SNX67256.1"/>
    </source>
</evidence>
<dbReference type="Proteomes" id="UP000219546">
    <property type="component" value="Unassembled WGS sequence"/>
</dbReference>
<dbReference type="InterPro" id="IPR037522">
    <property type="entry name" value="HD_GYP_dom"/>
</dbReference>
<dbReference type="EMBL" id="OAOP01000001">
    <property type="protein sequence ID" value="SNX67256.1"/>
    <property type="molecule type" value="Genomic_DNA"/>
</dbReference>
<sequence length="253" mass="29280">MEKQKLPPHTITLKKRDILERRNHLKDDFYHALTVLGSEKRFGQLLMNPNDFSFVEDLFIEIVLNEKVYALLQTLKSWEKYSYFHSIDVFISGILVLKEFQAANLETLGAGLLLHDIGKIEIPKEILAKPESLSDDEFVKVMEHPLKGYEILKKYSFSDQICNMARDHHERLDGTGYPYQITEKDIPIETKILMIVDVYSALTLERPYRPPMSAPDAMQVLLNDSCQFDTQCLDKFMNMVDIFPEKTAVPSFS</sequence>
<dbReference type="Gene3D" id="1.10.3210.10">
    <property type="entry name" value="Hypothetical protein af1432"/>
    <property type="match status" value="1"/>
</dbReference>
<dbReference type="AlphaFoldDB" id="A0A285CJS2"/>
<evidence type="ECO:0000259" key="1">
    <source>
        <dbReference type="PROSITE" id="PS51832"/>
    </source>
</evidence>
<accession>A0A285CJS2</accession>
<feature type="domain" description="HD-GYP" evidence="1">
    <location>
        <begin position="52"/>
        <end position="252"/>
    </location>
</feature>
<proteinExistence type="predicted"/>
<dbReference type="SMART" id="SM00471">
    <property type="entry name" value="HDc"/>
    <property type="match status" value="1"/>
</dbReference>
<keyword evidence="2" id="KW-0808">Transferase</keyword>
<dbReference type="InterPro" id="IPR003607">
    <property type="entry name" value="HD/PDEase_dom"/>
</dbReference>
<dbReference type="InterPro" id="IPR006675">
    <property type="entry name" value="HDIG_dom"/>
</dbReference>
<dbReference type="NCBIfam" id="TIGR00277">
    <property type="entry name" value="HDIG"/>
    <property type="match status" value="1"/>
</dbReference>
<dbReference type="PROSITE" id="PS51832">
    <property type="entry name" value="HD_GYP"/>
    <property type="match status" value="1"/>
</dbReference>